<dbReference type="STRING" id="316057.RPD_3340"/>
<dbReference type="EMBL" id="CP000283">
    <property type="protein sequence ID" value="ABE40564.1"/>
    <property type="molecule type" value="Genomic_DNA"/>
</dbReference>
<reference evidence="2 3" key="1">
    <citation type="submission" date="2006-03" db="EMBL/GenBank/DDBJ databases">
        <title>Complete sequence of Rhodopseudomonas palustris BisB5.</title>
        <authorList>
            <consortium name="US DOE Joint Genome Institute"/>
            <person name="Copeland A."/>
            <person name="Lucas S."/>
            <person name="Lapidus A."/>
            <person name="Barry K."/>
            <person name="Detter J.C."/>
            <person name="Glavina del Rio T."/>
            <person name="Hammon N."/>
            <person name="Israni S."/>
            <person name="Dalin E."/>
            <person name="Tice H."/>
            <person name="Pitluck S."/>
            <person name="Chain P."/>
            <person name="Malfatti S."/>
            <person name="Shin M."/>
            <person name="Vergez L."/>
            <person name="Schmutz J."/>
            <person name="Larimer F."/>
            <person name="Land M."/>
            <person name="Hauser L."/>
            <person name="Pelletier D.A."/>
            <person name="Kyrpides N."/>
            <person name="Lykidis A."/>
            <person name="Oda Y."/>
            <person name="Harwood C.S."/>
            <person name="Richardson P."/>
        </authorList>
    </citation>
    <scope>NUCLEOTIDE SEQUENCE [LARGE SCALE GENOMIC DNA]</scope>
    <source>
        <strain evidence="2 3">BisB5</strain>
    </source>
</reference>
<dbReference type="BioCyc" id="RPAL316057:RPD_RS16795-MONOMER"/>
<dbReference type="KEGG" id="rpd:RPD_3340"/>
<dbReference type="eggNOG" id="ENOG503390Z">
    <property type="taxonomic scope" value="Bacteria"/>
</dbReference>
<accession>Q134C5</accession>
<protein>
    <submittedName>
        <fullName evidence="2">Uncharacterized protein</fullName>
    </submittedName>
</protein>
<dbReference type="Proteomes" id="UP000001818">
    <property type="component" value="Chromosome"/>
</dbReference>
<keyword evidence="1" id="KW-0732">Signal</keyword>
<feature type="chain" id="PRO_5004181967" evidence="1">
    <location>
        <begin position="20"/>
        <end position="122"/>
    </location>
</feature>
<evidence type="ECO:0000313" key="3">
    <source>
        <dbReference type="Proteomes" id="UP000001818"/>
    </source>
</evidence>
<dbReference type="AlphaFoldDB" id="Q134C5"/>
<evidence type="ECO:0000256" key="1">
    <source>
        <dbReference type="SAM" id="SignalP"/>
    </source>
</evidence>
<sequence precursor="true">MKKILLVASALLFAGPALAQHVHQKGPNGGPLEDVAGVHLEMVAKGKTITFNVFDEANKPVSAAGFSGSALLISGSDRETLPLVAEGNALKADAKTDVAPGSAVSVTLKSAAGQSGQAKFKN</sequence>
<dbReference type="HOGENOM" id="CLU_156583_0_0_5"/>
<proteinExistence type="predicted"/>
<organism evidence="2 3">
    <name type="scientific">Rhodopseudomonas palustris (strain BisB5)</name>
    <dbReference type="NCBI Taxonomy" id="316057"/>
    <lineage>
        <taxon>Bacteria</taxon>
        <taxon>Pseudomonadati</taxon>
        <taxon>Pseudomonadota</taxon>
        <taxon>Alphaproteobacteria</taxon>
        <taxon>Hyphomicrobiales</taxon>
        <taxon>Nitrobacteraceae</taxon>
        <taxon>Rhodopseudomonas</taxon>
    </lineage>
</organism>
<gene>
    <name evidence="2" type="ordered locus">RPD_3340</name>
</gene>
<name>Q134C5_RHOPS</name>
<feature type="signal peptide" evidence="1">
    <location>
        <begin position="1"/>
        <end position="19"/>
    </location>
</feature>
<evidence type="ECO:0000313" key="2">
    <source>
        <dbReference type="EMBL" id="ABE40564.1"/>
    </source>
</evidence>